<reference evidence="1 2" key="1">
    <citation type="submission" date="2019-05" db="EMBL/GenBank/DDBJ databases">
        <title>Another draft genome of Portunus trituberculatus and its Hox gene families provides insights of decapod evolution.</title>
        <authorList>
            <person name="Jeong J.-H."/>
            <person name="Song I."/>
            <person name="Kim S."/>
            <person name="Choi T."/>
            <person name="Kim D."/>
            <person name="Ryu S."/>
            <person name="Kim W."/>
        </authorList>
    </citation>
    <scope>NUCLEOTIDE SEQUENCE [LARGE SCALE GENOMIC DNA]</scope>
    <source>
        <tissue evidence="1">Muscle</tissue>
    </source>
</reference>
<comment type="caution">
    <text evidence="1">The sequence shown here is derived from an EMBL/GenBank/DDBJ whole genome shotgun (WGS) entry which is preliminary data.</text>
</comment>
<organism evidence="1 2">
    <name type="scientific">Portunus trituberculatus</name>
    <name type="common">Swimming crab</name>
    <name type="synonym">Neptunus trituberculatus</name>
    <dbReference type="NCBI Taxonomy" id="210409"/>
    <lineage>
        <taxon>Eukaryota</taxon>
        <taxon>Metazoa</taxon>
        <taxon>Ecdysozoa</taxon>
        <taxon>Arthropoda</taxon>
        <taxon>Crustacea</taxon>
        <taxon>Multicrustacea</taxon>
        <taxon>Malacostraca</taxon>
        <taxon>Eumalacostraca</taxon>
        <taxon>Eucarida</taxon>
        <taxon>Decapoda</taxon>
        <taxon>Pleocyemata</taxon>
        <taxon>Brachyura</taxon>
        <taxon>Eubrachyura</taxon>
        <taxon>Portunoidea</taxon>
        <taxon>Portunidae</taxon>
        <taxon>Portuninae</taxon>
        <taxon>Portunus</taxon>
    </lineage>
</organism>
<sequence>MCYHHRHHHHHHHRARVVVVRLKMHRSRQCGLGRGRRRVHAALLRLCETPPSTLPYLHPRGIPCCQSPWRCVAAPRGGWEVWLRVYCGYDG</sequence>
<accession>A0A5B7KAB3</accession>
<dbReference type="AlphaFoldDB" id="A0A5B7KAB3"/>
<evidence type="ECO:0000313" key="2">
    <source>
        <dbReference type="Proteomes" id="UP000324222"/>
    </source>
</evidence>
<keyword evidence="2" id="KW-1185">Reference proteome</keyword>
<name>A0A5B7KAB3_PORTR</name>
<protein>
    <submittedName>
        <fullName evidence="1">Uncharacterized protein</fullName>
    </submittedName>
</protein>
<proteinExistence type="predicted"/>
<dbReference type="EMBL" id="VSRR010139223">
    <property type="protein sequence ID" value="MPD04050.1"/>
    <property type="molecule type" value="Genomic_DNA"/>
</dbReference>
<dbReference type="Proteomes" id="UP000324222">
    <property type="component" value="Unassembled WGS sequence"/>
</dbReference>
<gene>
    <name evidence="1" type="ORF">E2C01_099719</name>
</gene>
<evidence type="ECO:0000313" key="1">
    <source>
        <dbReference type="EMBL" id="MPD04050.1"/>
    </source>
</evidence>